<keyword evidence="2" id="KW-0175">Coiled coil</keyword>
<dbReference type="EMBL" id="BAAATD010000002">
    <property type="protein sequence ID" value="GAA2590130.1"/>
    <property type="molecule type" value="Genomic_DNA"/>
</dbReference>
<dbReference type="InterPro" id="IPR036689">
    <property type="entry name" value="ESAT-6-like_sf"/>
</dbReference>
<dbReference type="InterPro" id="IPR010310">
    <property type="entry name" value="T7SS_ESAT-6-like"/>
</dbReference>
<evidence type="ECO:0000256" key="2">
    <source>
        <dbReference type="SAM" id="Coils"/>
    </source>
</evidence>
<protein>
    <recommendedName>
        <fullName evidence="1">ESAT-6-like protein</fullName>
    </recommendedName>
</protein>
<comment type="caution">
    <text evidence="3">The sequence shown here is derived from an EMBL/GenBank/DDBJ whole genome shotgun (WGS) entry which is preliminary data.</text>
</comment>
<dbReference type="Proteomes" id="UP001501509">
    <property type="component" value="Unassembled WGS sequence"/>
</dbReference>
<evidence type="ECO:0000313" key="4">
    <source>
        <dbReference type="Proteomes" id="UP001501509"/>
    </source>
</evidence>
<name>A0ABP6BWX0_9ACTN</name>
<gene>
    <name evidence="3" type="ORF">GCM10010411_23810</name>
</gene>
<evidence type="ECO:0000256" key="1">
    <source>
        <dbReference type="RuleBase" id="RU362001"/>
    </source>
</evidence>
<reference evidence="4" key="1">
    <citation type="journal article" date="2019" name="Int. J. Syst. Evol. Microbiol.">
        <title>The Global Catalogue of Microorganisms (GCM) 10K type strain sequencing project: providing services to taxonomists for standard genome sequencing and annotation.</title>
        <authorList>
            <consortium name="The Broad Institute Genomics Platform"/>
            <consortium name="The Broad Institute Genome Sequencing Center for Infectious Disease"/>
            <person name="Wu L."/>
            <person name="Ma J."/>
        </authorList>
    </citation>
    <scope>NUCLEOTIDE SEQUENCE [LARGE SCALE GENOMIC DNA]</scope>
    <source>
        <strain evidence="4">JCM 6833</strain>
    </source>
</reference>
<dbReference type="Pfam" id="PF06013">
    <property type="entry name" value="WXG100"/>
    <property type="match status" value="1"/>
</dbReference>
<organism evidence="3 4">
    <name type="scientific">Actinomadura fulvescens</name>
    <dbReference type="NCBI Taxonomy" id="46160"/>
    <lineage>
        <taxon>Bacteria</taxon>
        <taxon>Bacillati</taxon>
        <taxon>Actinomycetota</taxon>
        <taxon>Actinomycetes</taxon>
        <taxon>Streptosporangiales</taxon>
        <taxon>Thermomonosporaceae</taxon>
        <taxon>Actinomadura</taxon>
    </lineage>
</organism>
<comment type="similarity">
    <text evidence="1">Belongs to the WXG100 family.</text>
</comment>
<proteinExistence type="inferred from homology"/>
<dbReference type="NCBIfam" id="TIGR03930">
    <property type="entry name" value="WXG100_ESAT6"/>
    <property type="match status" value="1"/>
</dbReference>
<feature type="coiled-coil region" evidence="2">
    <location>
        <begin position="12"/>
        <end position="43"/>
    </location>
</feature>
<dbReference type="SUPFAM" id="SSF140453">
    <property type="entry name" value="EsxAB dimer-like"/>
    <property type="match status" value="1"/>
</dbReference>
<accession>A0ABP6BWX0</accession>
<dbReference type="Gene3D" id="1.10.287.1060">
    <property type="entry name" value="ESAT-6-like"/>
    <property type="match status" value="1"/>
</dbReference>
<sequence length="97" mass="10581">MSDLTRVHFGSMQQAQASFQKALSEYKAALDELESKVKSTLAEWEGDAQQAYHRMQAQWNAAGAELGNVVNRMGAAIGESHDGYRTTENRNAASFGG</sequence>
<dbReference type="RefSeq" id="WP_344540387.1">
    <property type="nucleotide sequence ID" value="NZ_BAAATD010000002.1"/>
</dbReference>
<evidence type="ECO:0000313" key="3">
    <source>
        <dbReference type="EMBL" id="GAA2590130.1"/>
    </source>
</evidence>
<keyword evidence="4" id="KW-1185">Reference proteome</keyword>